<feature type="domain" description="Phage tail collar" evidence="1">
    <location>
        <begin position="18"/>
        <end position="73"/>
    </location>
</feature>
<dbReference type="eggNOG" id="COG4675">
    <property type="taxonomic scope" value="Bacteria"/>
</dbReference>
<dbReference type="InterPro" id="IPR037053">
    <property type="entry name" value="Phage_tail_collar_dom_sf"/>
</dbReference>
<dbReference type="SUPFAM" id="SSF88874">
    <property type="entry name" value="Receptor-binding domain of short tail fibre protein gp12"/>
    <property type="match status" value="3"/>
</dbReference>
<accession>B0TDP9</accession>
<evidence type="ECO:0000313" key="2">
    <source>
        <dbReference type="EMBL" id="ABZ82762.1"/>
    </source>
</evidence>
<organism evidence="2 3">
    <name type="scientific">Heliobacterium modesticaldum (strain ATCC 51547 / Ice1)</name>
    <dbReference type="NCBI Taxonomy" id="498761"/>
    <lineage>
        <taxon>Bacteria</taxon>
        <taxon>Bacillati</taxon>
        <taxon>Bacillota</taxon>
        <taxon>Clostridia</taxon>
        <taxon>Eubacteriales</taxon>
        <taxon>Heliobacteriaceae</taxon>
        <taxon>Heliomicrobium</taxon>
    </lineage>
</organism>
<evidence type="ECO:0000313" key="3">
    <source>
        <dbReference type="Proteomes" id="UP000008550"/>
    </source>
</evidence>
<protein>
    <submittedName>
        <fullName evidence="2">Phage tail collar domain protein</fullName>
    </submittedName>
</protein>
<dbReference type="HOGENOM" id="CLU_992901_0_0_9"/>
<sequence length="288" mass="30468">MLCPFSARADAGSIPFLGEIRLFAFDFAPNDGVWVPADGQTLQITQYDYLFGLIGTAYGGDGMNTFAVPNLNGAGSANPWGAGKGRYFIAAYGVYPDSGTDTMATINPYLGEIRLFMFSPATPVPKGWRVCNGDALPVSGNAALYSLLGTEYGGDTTNFALPDLRGLEPVPGSRYCICTQGYYPSSDGKNMYALPTVYTGEIRLFATSASNTACTPPAGWLRCDGQSLSASAYPRLSSLMGTMYGGSGSTFNLPNLNGGTNPANPWGGTDWGLYCIVADEQYSILPNP</sequence>
<name>B0TDP9_HELMI</name>
<dbReference type="KEGG" id="hmo:HM1_0143"/>
<proteinExistence type="predicted"/>
<gene>
    <name evidence="2" type="ORF">HM1_0143</name>
</gene>
<dbReference type="Pfam" id="PF07484">
    <property type="entry name" value="Collar"/>
    <property type="match status" value="3"/>
</dbReference>
<dbReference type="AlphaFoldDB" id="B0TDP9"/>
<reference evidence="2 3" key="1">
    <citation type="journal article" date="2008" name="J. Bacteriol.">
        <title>The genome of Heliobacterium modesticaldum, a phototrophic representative of the Firmicutes containing the simplest photosynthetic apparatus.</title>
        <authorList>
            <person name="Sattley W.M."/>
            <person name="Madigan M.T."/>
            <person name="Swingley W.D."/>
            <person name="Cheung P.C."/>
            <person name="Clocksin K.M."/>
            <person name="Conrad A.L."/>
            <person name="Dejesa L.C."/>
            <person name="Honchak B.M."/>
            <person name="Jung D.O."/>
            <person name="Karbach L.E."/>
            <person name="Kurdoglu A."/>
            <person name="Lahiri S."/>
            <person name="Mastrian S.D."/>
            <person name="Page L.E."/>
            <person name="Taylor H.L."/>
            <person name="Wang Z.T."/>
            <person name="Raymond J."/>
            <person name="Chen M."/>
            <person name="Blankenship R.E."/>
            <person name="Touchman J.W."/>
        </authorList>
    </citation>
    <scope>NUCLEOTIDE SEQUENCE [LARGE SCALE GENOMIC DNA]</scope>
    <source>
        <strain evidence="3">ATCC 51547 / Ice1</strain>
    </source>
</reference>
<dbReference type="STRING" id="498761.HM1_0143"/>
<keyword evidence="3" id="KW-1185">Reference proteome</keyword>
<dbReference type="EMBL" id="CP000930">
    <property type="protein sequence ID" value="ABZ82762.1"/>
    <property type="molecule type" value="Genomic_DNA"/>
</dbReference>
<dbReference type="Proteomes" id="UP000008550">
    <property type="component" value="Chromosome"/>
</dbReference>
<feature type="domain" description="Phage tail collar" evidence="1">
    <location>
        <begin position="200"/>
        <end position="258"/>
    </location>
</feature>
<feature type="domain" description="Phage tail collar" evidence="1">
    <location>
        <begin position="111"/>
        <end position="167"/>
    </location>
</feature>
<dbReference type="Gene3D" id="3.90.1340.10">
    <property type="entry name" value="Phage tail collar domain"/>
    <property type="match status" value="3"/>
</dbReference>
<evidence type="ECO:0000259" key="1">
    <source>
        <dbReference type="Pfam" id="PF07484"/>
    </source>
</evidence>
<dbReference type="InterPro" id="IPR011083">
    <property type="entry name" value="Phage_tail_collar_dom"/>
</dbReference>